<accession>A0ABQ3TQC3</accession>
<evidence type="ECO:0000313" key="2">
    <source>
        <dbReference type="Proteomes" id="UP000608522"/>
    </source>
</evidence>
<protein>
    <submittedName>
        <fullName evidence="1">Uncharacterized protein</fullName>
    </submittedName>
</protein>
<sequence length="222" mass="22768">MWAGSRAGQGRKGSGRSVGGNVGESGVLVEWDWWTVDFGDAHAGAVGVLIGGGEPGPVYFDVGSGSEVPSTRHWSAYDGRARRPRAEALRAGCACGWRSAAQYPLDWDTIGDRPLYEADVDLSGPLADWAAHLSVVREAAVPLPEPLAALLAAMAGQLTATAADTPLAALRAAGVLERIAARVGREAAGALGDDGMSADTLATTLGTTHSRALVLLLAAQDG</sequence>
<dbReference type="EMBL" id="BNED01000007">
    <property type="protein sequence ID" value="GHI82573.1"/>
    <property type="molecule type" value="Genomic_DNA"/>
</dbReference>
<name>A0ABQ3TQC3_9ACTN</name>
<reference evidence="2" key="1">
    <citation type="submission" date="2023-07" db="EMBL/GenBank/DDBJ databases">
        <title>Whole genome shotgun sequence of Streptomyces spororaveus NBRC 15456.</title>
        <authorList>
            <person name="Komaki H."/>
            <person name="Tamura T."/>
        </authorList>
    </citation>
    <scope>NUCLEOTIDE SEQUENCE [LARGE SCALE GENOMIC DNA]</scope>
    <source>
        <strain evidence="2">NBRC 15456</strain>
    </source>
</reference>
<comment type="caution">
    <text evidence="1">The sequence shown here is derived from an EMBL/GenBank/DDBJ whole genome shotgun (WGS) entry which is preliminary data.</text>
</comment>
<gene>
    <name evidence="1" type="ORF">Sspor_81340</name>
</gene>
<dbReference type="Proteomes" id="UP000608522">
    <property type="component" value="Unassembled WGS sequence"/>
</dbReference>
<proteinExistence type="predicted"/>
<evidence type="ECO:0000313" key="1">
    <source>
        <dbReference type="EMBL" id="GHI82573.1"/>
    </source>
</evidence>
<keyword evidence="2" id="KW-1185">Reference proteome</keyword>
<organism evidence="1 2">
    <name type="scientific">Streptomyces spororaveus</name>
    <dbReference type="NCBI Taxonomy" id="284039"/>
    <lineage>
        <taxon>Bacteria</taxon>
        <taxon>Bacillati</taxon>
        <taxon>Actinomycetota</taxon>
        <taxon>Actinomycetes</taxon>
        <taxon>Kitasatosporales</taxon>
        <taxon>Streptomycetaceae</taxon>
        <taxon>Streptomyces</taxon>
    </lineage>
</organism>